<name>A0A2A4D9S3_ENTGA</name>
<keyword evidence="5" id="KW-1185">Reference proteome</keyword>
<dbReference type="AlphaFoldDB" id="A0A2A4D9S3"/>
<dbReference type="EMBL" id="JABXJK010000013">
    <property type="protein sequence ID" value="MBA0971723.1"/>
    <property type="molecule type" value="Genomic_DNA"/>
</dbReference>
<gene>
    <name evidence="1" type="ORF">HWH42_03805</name>
    <name evidence="4" type="ORF">NCTC12360_02840</name>
    <name evidence="3" type="ORF">P7E30_15630</name>
    <name evidence="2" type="ORF">QRX88_11605</name>
</gene>
<reference evidence="4 5" key="1">
    <citation type="submission" date="2018-06" db="EMBL/GenBank/DDBJ databases">
        <authorList>
            <consortium name="Pathogen Informatics"/>
            <person name="Doyle S."/>
        </authorList>
    </citation>
    <scope>NUCLEOTIDE SEQUENCE [LARGE SCALE GENOMIC DNA]</scope>
    <source>
        <strain evidence="4 5">NCTC12360</strain>
    </source>
</reference>
<evidence type="ECO:0000313" key="5">
    <source>
        <dbReference type="Proteomes" id="UP000254807"/>
    </source>
</evidence>
<dbReference type="Proteomes" id="UP000571857">
    <property type="component" value="Unassembled WGS sequence"/>
</dbReference>
<evidence type="ECO:0000313" key="6">
    <source>
        <dbReference type="Proteomes" id="UP000571857"/>
    </source>
</evidence>
<dbReference type="EMBL" id="JARPZN010000017">
    <property type="protein sequence ID" value="MDT2691609.1"/>
    <property type="molecule type" value="Genomic_DNA"/>
</dbReference>
<reference evidence="3" key="3">
    <citation type="submission" date="2023-03" db="EMBL/GenBank/DDBJ databases">
        <authorList>
            <person name="Shen W."/>
            <person name="Cai J."/>
        </authorList>
    </citation>
    <scope>NUCLEOTIDE SEQUENCE</scope>
    <source>
        <strain evidence="3">K69-2</strain>
    </source>
</reference>
<dbReference type="OrthoDB" id="2156448at2"/>
<dbReference type="RefSeq" id="WP_021149210.1">
    <property type="nucleotide sequence ID" value="NZ_BSYC01000002.1"/>
</dbReference>
<dbReference type="Proteomes" id="UP000254807">
    <property type="component" value="Unassembled WGS sequence"/>
</dbReference>
<evidence type="ECO:0000313" key="2">
    <source>
        <dbReference type="EMBL" id="MDL4936362.1"/>
    </source>
</evidence>
<reference evidence="1 6" key="2">
    <citation type="submission" date="2020-06" db="EMBL/GenBank/DDBJ databases">
        <title>Crossreactivity between MHC class I-restricted antigens from cancer cells and an enterococcal bacteriophage.</title>
        <authorList>
            <person name="Fluckiger A."/>
            <person name="Daillere R."/>
            <person name="Sassi M."/>
            <person name="Cattoir V."/>
            <person name="Kroemer G."/>
            <person name="Zitvogel L."/>
        </authorList>
    </citation>
    <scope>NUCLEOTIDE SEQUENCE [LARGE SCALE GENOMIC DNA]</scope>
    <source>
        <strain evidence="1 6">EG4</strain>
    </source>
</reference>
<organism evidence="4 5">
    <name type="scientific">Enterococcus gallinarum</name>
    <dbReference type="NCBI Taxonomy" id="1353"/>
    <lineage>
        <taxon>Bacteria</taxon>
        <taxon>Bacillati</taxon>
        <taxon>Bacillota</taxon>
        <taxon>Bacilli</taxon>
        <taxon>Lactobacillales</taxon>
        <taxon>Enterococcaceae</taxon>
        <taxon>Enterococcus</taxon>
    </lineage>
</organism>
<sequence length="120" mass="13386">MGSKKVAGTVMMHLANGSKKFLMQTHEGTAELASTDFSEDKTGLANILQLFKDSIHLDVTAIDLVELTNGSIDAENIPLFVFETQESGQDKQLPDGYAWEEPNVFRQIIEDYKIEGMPFF</sequence>
<evidence type="ECO:0000313" key="1">
    <source>
        <dbReference type="EMBL" id="MBA0971723.1"/>
    </source>
</evidence>
<proteinExistence type="predicted"/>
<evidence type="ECO:0000313" key="3">
    <source>
        <dbReference type="EMBL" id="MDT2691609.1"/>
    </source>
</evidence>
<dbReference type="Proteomes" id="UP001241571">
    <property type="component" value="Unassembled WGS sequence"/>
</dbReference>
<dbReference type="EMBL" id="JASUBT010000007">
    <property type="protein sequence ID" value="MDL4936362.1"/>
    <property type="molecule type" value="Genomic_DNA"/>
</dbReference>
<dbReference type="GeneID" id="93222171"/>
<dbReference type="Proteomes" id="UP001183682">
    <property type="component" value="Unassembled WGS sequence"/>
</dbReference>
<reference evidence="2 7" key="4">
    <citation type="submission" date="2023-06" db="EMBL/GenBank/DDBJ databases">
        <title>Acute promotion of culturable opportunistic pathogens and persistent increase of antibiotic resistance following antibiotic exposure in mouse gut microbiota.</title>
        <authorList>
            <person name="Li L."/>
            <person name="Wang B."/>
            <person name="Sun Y."/>
            <person name="Wang M."/>
            <person name="Xu H."/>
        </authorList>
    </citation>
    <scope>NUCLEOTIDE SEQUENCE [LARGE SCALE GENOMIC DNA]</scope>
    <source>
        <strain evidence="2 7">CRI2_2</strain>
    </source>
</reference>
<evidence type="ECO:0000313" key="7">
    <source>
        <dbReference type="Proteomes" id="UP001241571"/>
    </source>
</evidence>
<protein>
    <submittedName>
        <fullName evidence="4">Uncharacterized protein</fullName>
    </submittedName>
</protein>
<dbReference type="EMBL" id="UFYW01000001">
    <property type="protein sequence ID" value="STD84311.1"/>
    <property type="molecule type" value="Genomic_DNA"/>
</dbReference>
<accession>A0A2A4D9S3</accession>
<evidence type="ECO:0000313" key="4">
    <source>
        <dbReference type="EMBL" id="STD84311.1"/>
    </source>
</evidence>